<keyword evidence="3" id="KW-0233">DNA recombination</keyword>
<dbReference type="PROSITE" id="PS51900">
    <property type="entry name" value="CB"/>
    <property type="match status" value="1"/>
</dbReference>
<proteinExistence type="inferred from homology"/>
<keyword evidence="2 4" id="KW-0238">DNA-binding</keyword>
<comment type="caution">
    <text evidence="7">The sequence shown here is derived from an EMBL/GenBank/DDBJ whole genome shotgun (WGS) entry which is preliminary data.</text>
</comment>
<accession>A0ABW5BXT2</accession>
<dbReference type="RefSeq" id="WP_379051149.1">
    <property type="nucleotide sequence ID" value="NZ_JBHUIK010000002.1"/>
</dbReference>
<dbReference type="InterPro" id="IPR011010">
    <property type="entry name" value="DNA_brk_join_enz"/>
</dbReference>
<evidence type="ECO:0000259" key="5">
    <source>
        <dbReference type="PROSITE" id="PS51898"/>
    </source>
</evidence>
<keyword evidence="8" id="KW-1185">Reference proteome</keyword>
<dbReference type="PROSITE" id="PS51898">
    <property type="entry name" value="TYR_RECOMBINASE"/>
    <property type="match status" value="1"/>
</dbReference>
<dbReference type="SUPFAM" id="SSF56349">
    <property type="entry name" value="DNA breaking-rejoining enzymes"/>
    <property type="match status" value="1"/>
</dbReference>
<feature type="domain" description="Core-binding (CB)" evidence="6">
    <location>
        <begin position="47"/>
        <end position="126"/>
    </location>
</feature>
<dbReference type="Proteomes" id="UP001597318">
    <property type="component" value="Unassembled WGS sequence"/>
</dbReference>
<dbReference type="Pfam" id="PF00589">
    <property type="entry name" value="Phage_integrase"/>
    <property type="match status" value="1"/>
</dbReference>
<dbReference type="InterPro" id="IPR002104">
    <property type="entry name" value="Integrase_catalytic"/>
</dbReference>
<dbReference type="Gene3D" id="1.10.150.130">
    <property type="match status" value="1"/>
</dbReference>
<protein>
    <submittedName>
        <fullName evidence="7">Tyrosine-type recombinase/integrase</fullName>
    </submittedName>
</protein>
<evidence type="ECO:0000313" key="7">
    <source>
        <dbReference type="EMBL" id="MFD2213745.1"/>
    </source>
</evidence>
<sequence>MTKKKAILTITEDLNGLFMGESESTTQLVNKVSRSRERNTDRLTDHITIEKALATISRQMEISGNRPRTISDYNVYVKHFAETVKKKYLEELNADHVYQWLASMDVSKQTKLTRLKCLKAFLSRCFDNSWIEHKFWRPINIKVDNIVKEGAAERDVKVLLSVLNLNDYVQLRDATAALLMFKTGLRINTIVYLENRHIDLENNLLKIDGNIVKNHDQLLLPIDDTLNRLLSVLIKQNDAIRKEYGHKNSYVFITKQGSIIATSQTHNNIQKRLNKYAKEYGLKNINPHALRRGFAKNLLEKGANIAEISKALGHSNLAVTSQYLHLDKEEIAENLRKFL</sequence>
<dbReference type="InterPro" id="IPR050090">
    <property type="entry name" value="Tyrosine_recombinase_XerCD"/>
</dbReference>
<comment type="similarity">
    <text evidence="1">Belongs to the 'phage' integrase family.</text>
</comment>
<dbReference type="InterPro" id="IPR010998">
    <property type="entry name" value="Integrase_recombinase_N"/>
</dbReference>
<dbReference type="InterPro" id="IPR013762">
    <property type="entry name" value="Integrase-like_cat_sf"/>
</dbReference>
<name>A0ABW5BXT2_9BACI</name>
<evidence type="ECO:0000313" key="8">
    <source>
        <dbReference type="Proteomes" id="UP001597318"/>
    </source>
</evidence>
<evidence type="ECO:0000259" key="6">
    <source>
        <dbReference type="PROSITE" id="PS51900"/>
    </source>
</evidence>
<dbReference type="CDD" id="cd00397">
    <property type="entry name" value="DNA_BRE_C"/>
    <property type="match status" value="1"/>
</dbReference>
<organism evidence="7 8">
    <name type="scientific">Metabacillus endolithicus</name>
    <dbReference type="NCBI Taxonomy" id="1535204"/>
    <lineage>
        <taxon>Bacteria</taxon>
        <taxon>Bacillati</taxon>
        <taxon>Bacillota</taxon>
        <taxon>Bacilli</taxon>
        <taxon>Bacillales</taxon>
        <taxon>Bacillaceae</taxon>
        <taxon>Metabacillus</taxon>
    </lineage>
</organism>
<dbReference type="EMBL" id="JBHUIK010000002">
    <property type="protein sequence ID" value="MFD2213745.1"/>
    <property type="molecule type" value="Genomic_DNA"/>
</dbReference>
<gene>
    <name evidence="7" type="ORF">ACFSKK_08655</name>
</gene>
<reference evidence="8" key="1">
    <citation type="journal article" date="2019" name="Int. J. Syst. Evol. Microbiol.">
        <title>The Global Catalogue of Microorganisms (GCM) 10K type strain sequencing project: providing services to taxonomists for standard genome sequencing and annotation.</title>
        <authorList>
            <consortium name="The Broad Institute Genomics Platform"/>
            <consortium name="The Broad Institute Genome Sequencing Center for Infectious Disease"/>
            <person name="Wu L."/>
            <person name="Ma J."/>
        </authorList>
    </citation>
    <scope>NUCLEOTIDE SEQUENCE [LARGE SCALE GENOMIC DNA]</scope>
    <source>
        <strain evidence="8">CGMCC 1.15474</strain>
    </source>
</reference>
<evidence type="ECO:0000256" key="3">
    <source>
        <dbReference type="ARBA" id="ARBA00023172"/>
    </source>
</evidence>
<dbReference type="Gene3D" id="1.10.443.10">
    <property type="entry name" value="Intergrase catalytic core"/>
    <property type="match status" value="1"/>
</dbReference>
<evidence type="ECO:0000256" key="4">
    <source>
        <dbReference type="PROSITE-ProRule" id="PRU01248"/>
    </source>
</evidence>
<feature type="domain" description="Tyr recombinase" evidence="5">
    <location>
        <begin position="141"/>
        <end position="336"/>
    </location>
</feature>
<evidence type="ECO:0000256" key="2">
    <source>
        <dbReference type="ARBA" id="ARBA00023125"/>
    </source>
</evidence>
<evidence type="ECO:0000256" key="1">
    <source>
        <dbReference type="ARBA" id="ARBA00008857"/>
    </source>
</evidence>
<dbReference type="PANTHER" id="PTHR30349">
    <property type="entry name" value="PHAGE INTEGRASE-RELATED"/>
    <property type="match status" value="1"/>
</dbReference>
<dbReference type="PANTHER" id="PTHR30349:SF64">
    <property type="entry name" value="PROPHAGE INTEGRASE INTD-RELATED"/>
    <property type="match status" value="1"/>
</dbReference>
<dbReference type="InterPro" id="IPR044068">
    <property type="entry name" value="CB"/>
</dbReference>